<organism evidence="2 3">
    <name type="scientific">Sphaerisporangium flaviroseum</name>
    <dbReference type="NCBI Taxonomy" id="509199"/>
    <lineage>
        <taxon>Bacteria</taxon>
        <taxon>Bacillati</taxon>
        <taxon>Actinomycetota</taxon>
        <taxon>Actinomycetes</taxon>
        <taxon>Streptosporangiales</taxon>
        <taxon>Streptosporangiaceae</taxon>
        <taxon>Sphaerisporangium</taxon>
    </lineage>
</organism>
<keyword evidence="3" id="KW-1185">Reference proteome</keyword>
<dbReference type="Proteomes" id="UP001500888">
    <property type="component" value="Unassembled WGS sequence"/>
</dbReference>
<feature type="region of interest" description="Disordered" evidence="1">
    <location>
        <begin position="24"/>
        <end position="52"/>
    </location>
</feature>
<proteinExistence type="predicted"/>
<dbReference type="RefSeq" id="WP_344950555.1">
    <property type="nucleotide sequence ID" value="NZ_BAAAZR010000040.1"/>
</dbReference>
<protein>
    <submittedName>
        <fullName evidence="2">Uncharacterized protein</fullName>
    </submittedName>
</protein>
<evidence type="ECO:0000313" key="2">
    <source>
        <dbReference type="EMBL" id="GAA3837819.1"/>
    </source>
</evidence>
<name>A0ABP7J8Z4_9ACTN</name>
<comment type="caution">
    <text evidence="2">The sequence shown here is derived from an EMBL/GenBank/DDBJ whole genome shotgun (WGS) entry which is preliminary data.</text>
</comment>
<gene>
    <name evidence="2" type="ORF">GCM10022226_69960</name>
</gene>
<evidence type="ECO:0000313" key="3">
    <source>
        <dbReference type="Proteomes" id="UP001500888"/>
    </source>
</evidence>
<dbReference type="EMBL" id="BAAAZR010000040">
    <property type="protein sequence ID" value="GAA3837819.1"/>
    <property type="molecule type" value="Genomic_DNA"/>
</dbReference>
<reference evidence="3" key="1">
    <citation type="journal article" date="2019" name="Int. J. Syst. Evol. Microbiol.">
        <title>The Global Catalogue of Microorganisms (GCM) 10K type strain sequencing project: providing services to taxonomists for standard genome sequencing and annotation.</title>
        <authorList>
            <consortium name="The Broad Institute Genomics Platform"/>
            <consortium name="The Broad Institute Genome Sequencing Center for Infectious Disease"/>
            <person name="Wu L."/>
            <person name="Ma J."/>
        </authorList>
    </citation>
    <scope>NUCLEOTIDE SEQUENCE [LARGE SCALE GENOMIC DNA]</scope>
    <source>
        <strain evidence="3">JCM 16908</strain>
    </source>
</reference>
<accession>A0ABP7J8Z4</accession>
<evidence type="ECO:0000256" key="1">
    <source>
        <dbReference type="SAM" id="MobiDB-lite"/>
    </source>
</evidence>
<sequence length="52" mass="5585">MFAAVALLVLMVITVMMFEVTVNNRPRHPRPPVAGGTTLPEVAPDTPDVPKS</sequence>